<reference evidence="6 7" key="2">
    <citation type="submission" date="2018-08" db="EMBL/GenBank/DDBJ databases">
        <title>A genome reference for cultivated species of the human gut microbiota.</title>
        <authorList>
            <person name="Zou Y."/>
            <person name="Xue W."/>
            <person name="Luo G."/>
        </authorList>
    </citation>
    <scope>NUCLEOTIDE SEQUENCE [LARGE SCALE GENOMIC DNA]</scope>
    <source>
        <strain evidence="4 7">AF17-20</strain>
        <strain evidence="3 6">TF08-13</strain>
    </source>
</reference>
<name>A0A173XDM1_BACUN</name>
<dbReference type="Proteomes" id="UP000260795">
    <property type="component" value="Unassembled WGS sequence"/>
</dbReference>
<evidence type="ECO:0000313" key="6">
    <source>
        <dbReference type="Proteomes" id="UP000260795"/>
    </source>
</evidence>
<sequence length="66" mass="8291">MEEKKQKMVPKYHYDQMEKSTRLRLRDEFLRRSGMSLITFYDKLRKDSFKPLERELYENIFIIQQN</sequence>
<accession>A0A173XDM1</accession>
<dbReference type="AlphaFoldDB" id="A0A173XDM1"/>
<proteinExistence type="predicted"/>
<reference evidence="2 8" key="3">
    <citation type="journal article" date="2019" name="Nat. Med.">
        <title>A library of human gut bacterial isolates paired with longitudinal multiomics data enables mechanistic microbiome research.</title>
        <authorList>
            <person name="Poyet M."/>
            <person name="Groussin M."/>
            <person name="Gibbons S.M."/>
            <person name="Avila-Pacheco J."/>
            <person name="Jiang X."/>
            <person name="Kearney S.M."/>
            <person name="Perrotta A.R."/>
            <person name="Berdy B."/>
            <person name="Zhao S."/>
            <person name="Lieberman T.D."/>
            <person name="Swanson P.K."/>
            <person name="Smith M."/>
            <person name="Roesemann S."/>
            <person name="Alexander J.E."/>
            <person name="Rich S.A."/>
            <person name="Livny J."/>
            <person name="Vlamakis H."/>
            <person name="Clish C."/>
            <person name="Bullock K."/>
            <person name="Deik A."/>
            <person name="Scott J."/>
            <person name="Pierce K.A."/>
            <person name="Xavier R.J."/>
            <person name="Alm E.J."/>
        </authorList>
    </citation>
    <scope>NUCLEOTIDE SEQUENCE [LARGE SCALE GENOMIC DNA]</scope>
    <source>
        <strain evidence="2 8">BIOML-A27</strain>
    </source>
</reference>
<evidence type="ECO:0000313" key="2">
    <source>
        <dbReference type="EMBL" id="KAB4169569.1"/>
    </source>
</evidence>
<evidence type="ECO:0000313" key="4">
    <source>
        <dbReference type="EMBL" id="RGU34436.1"/>
    </source>
</evidence>
<reference evidence="1 5" key="1">
    <citation type="submission" date="2015-09" db="EMBL/GenBank/DDBJ databases">
        <authorList>
            <consortium name="Pathogen Informatics"/>
        </authorList>
    </citation>
    <scope>NUCLEOTIDE SEQUENCE [LARGE SCALE GENOMIC DNA]</scope>
    <source>
        <strain evidence="1 5">2789STDY5834898</strain>
    </source>
</reference>
<evidence type="ECO:0000313" key="8">
    <source>
        <dbReference type="Proteomes" id="UP000433928"/>
    </source>
</evidence>
<evidence type="ECO:0000313" key="5">
    <source>
        <dbReference type="Proteomes" id="UP000095766"/>
    </source>
</evidence>
<dbReference type="EMBL" id="CZAO01000006">
    <property type="protein sequence ID" value="CUP38926.1"/>
    <property type="molecule type" value="Genomic_DNA"/>
</dbReference>
<evidence type="ECO:0008006" key="9">
    <source>
        <dbReference type="Google" id="ProtNLM"/>
    </source>
</evidence>
<dbReference type="EMBL" id="WCUG01000008">
    <property type="protein sequence ID" value="KAB4169569.1"/>
    <property type="molecule type" value="Genomic_DNA"/>
</dbReference>
<dbReference type="Proteomes" id="UP000433928">
    <property type="component" value="Unassembled WGS sequence"/>
</dbReference>
<protein>
    <recommendedName>
        <fullName evidence="9">Transcriptional regulator</fullName>
    </recommendedName>
</protein>
<organism evidence="4 7">
    <name type="scientific">Bacteroides uniformis</name>
    <dbReference type="NCBI Taxonomy" id="820"/>
    <lineage>
        <taxon>Bacteria</taxon>
        <taxon>Pseudomonadati</taxon>
        <taxon>Bacteroidota</taxon>
        <taxon>Bacteroidia</taxon>
        <taxon>Bacteroidales</taxon>
        <taxon>Bacteroidaceae</taxon>
        <taxon>Bacteroides</taxon>
    </lineage>
</organism>
<dbReference type="EMBL" id="QRXV01000037">
    <property type="protein sequence ID" value="RGU34436.1"/>
    <property type="molecule type" value="Genomic_DNA"/>
</dbReference>
<evidence type="ECO:0000313" key="7">
    <source>
        <dbReference type="Proteomes" id="UP000284022"/>
    </source>
</evidence>
<dbReference type="EMBL" id="QSRK01000010">
    <property type="protein sequence ID" value="RGL14507.1"/>
    <property type="molecule type" value="Genomic_DNA"/>
</dbReference>
<dbReference type="Proteomes" id="UP000095766">
    <property type="component" value="Unassembled WGS sequence"/>
</dbReference>
<dbReference type="Proteomes" id="UP000284022">
    <property type="component" value="Unassembled WGS sequence"/>
</dbReference>
<gene>
    <name evidence="4" type="ORF">DWW83_20920</name>
    <name evidence="3" type="ORF">DXC80_08320</name>
    <name evidence="1" type="ORF">ERS852510_01426</name>
    <name evidence="2" type="ORF">GAQ59_10270</name>
</gene>
<evidence type="ECO:0000313" key="3">
    <source>
        <dbReference type="EMBL" id="RGL14507.1"/>
    </source>
</evidence>
<evidence type="ECO:0000313" key="1">
    <source>
        <dbReference type="EMBL" id="CUP38926.1"/>
    </source>
</evidence>